<accession>A0A3L7AFJ7</accession>
<comment type="function">
    <text evidence="1">Hydrolyzes indole-3-acetamide (IAM) into indole-3-acetic acid (IAA).</text>
</comment>
<evidence type="ECO:0000256" key="2">
    <source>
        <dbReference type="ARBA" id="ARBA00009199"/>
    </source>
</evidence>
<dbReference type="SUPFAM" id="SSF75304">
    <property type="entry name" value="Amidase signature (AS) enzymes"/>
    <property type="match status" value="1"/>
</dbReference>
<evidence type="ECO:0000313" key="6">
    <source>
        <dbReference type="Proteomes" id="UP000269692"/>
    </source>
</evidence>
<dbReference type="RefSeq" id="WP_121623464.1">
    <property type="nucleotide sequence ID" value="NZ_JACIIW010000001.1"/>
</dbReference>
<organism evidence="5 6">
    <name type="scientific">Xanthobacter tagetidis</name>
    <dbReference type="NCBI Taxonomy" id="60216"/>
    <lineage>
        <taxon>Bacteria</taxon>
        <taxon>Pseudomonadati</taxon>
        <taxon>Pseudomonadota</taxon>
        <taxon>Alphaproteobacteria</taxon>
        <taxon>Hyphomicrobiales</taxon>
        <taxon>Xanthobacteraceae</taxon>
        <taxon>Xanthobacter</taxon>
    </lineage>
</organism>
<dbReference type="PANTHER" id="PTHR11895:SF7">
    <property type="entry name" value="GLUTAMYL-TRNA(GLN) AMIDOTRANSFERASE SUBUNIT A, MITOCHONDRIAL"/>
    <property type="match status" value="1"/>
</dbReference>
<sequence>MTAMALGAIAAIPNPMDTSGETGLDPFGAFLSRHAGTAGRGPLAHVRLCVKDNIAVAGEPFTAGHPVFAGRRAAETAPAVQRLLDAGAAFVGMTRTDAGGFGMTTPGVANPVEAGRSVGGSSGGAAAAVAAGLADLGLGTDTGGSIRVPAAATGLFGFKPSRGSVPLEGVWPLAPSFDHVGLLARDLDLIRAAVPILLADSAAGAASPDRLRLAVEERMPDLIDPGIRSAFERVVEALGAAGHDIVRFDLPDRLASAAAFGAVVVAEAAPLYLGMPADGLGEAAARALRGAASADVAAARTRLAAAARRYDACLADSDALLSPTLFAPMPARGVHHIETGGRRWPLLAATLSATAFANVLGAPSLAMPLPACPGIGLPLGAAPFSLHLTGRPGHDLALLGMAERIRAGLSNMAM</sequence>
<dbReference type="InterPro" id="IPR020556">
    <property type="entry name" value="Amidase_CS"/>
</dbReference>
<evidence type="ECO:0000256" key="3">
    <source>
        <dbReference type="ARBA" id="ARBA00021874"/>
    </source>
</evidence>
<dbReference type="InterPro" id="IPR000120">
    <property type="entry name" value="Amidase"/>
</dbReference>
<dbReference type="PANTHER" id="PTHR11895">
    <property type="entry name" value="TRANSAMIDASE"/>
    <property type="match status" value="1"/>
</dbReference>
<evidence type="ECO:0000259" key="4">
    <source>
        <dbReference type="Pfam" id="PF01425"/>
    </source>
</evidence>
<evidence type="ECO:0000313" key="5">
    <source>
        <dbReference type="EMBL" id="RLP78411.1"/>
    </source>
</evidence>
<dbReference type="Pfam" id="PF01425">
    <property type="entry name" value="Amidase"/>
    <property type="match status" value="1"/>
</dbReference>
<dbReference type="InterPro" id="IPR036928">
    <property type="entry name" value="AS_sf"/>
</dbReference>
<dbReference type="InterPro" id="IPR023631">
    <property type="entry name" value="Amidase_dom"/>
</dbReference>
<dbReference type="OrthoDB" id="9777859at2"/>
<comment type="similarity">
    <text evidence="2">Belongs to the amidase family.</text>
</comment>
<proteinExistence type="inferred from homology"/>
<dbReference type="Proteomes" id="UP000269692">
    <property type="component" value="Unassembled WGS sequence"/>
</dbReference>
<dbReference type="PROSITE" id="PS00571">
    <property type="entry name" value="AMIDASES"/>
    <property type="match status" value="1"/>
</dbReference>
<feature type="domain" description="Amidase" evidence="4">
    <location>
        <begin position="35"/>
        <end position="399"/>
    </location>
</feature>
<gene>
    <name evidence="5" type="ORF">D9R14_11425</name>
</gene>
<evidence type="ECO:0000256" key="1">
    <source>
        <dbReference type="ARBA" id="ARBA00003871"/>
    </source>
</evidence>
<dbReference type="EMBL" id="RCTF01000008">
    <property type="protein sequence ID" value="RLP78411.1"/>
    <property type="molecule type" value="Genomic_DNA"/>
</dbReference>
<keyword evidence="6" id="KW-1185">Reference proteome</keyword>
<dbReference type="GO" id="GO:0003824">
    <property type="term" value="F:catalytic activity"/>
    <property type="evidence" value="ECO:0007669"/>
    <property type="project" value="InterPro"/>
</dbReference>
<comment type="caution">
    <text evidence="5">The sequence shown here is derived from an EMBL/GenBank/DDBJ whole genome shotgun (WGS) entry which is preliminary data.</text>
</comment>
<dbReference type="Gene3D" id="3.90.1300.10">
    <property type="entry name" value="Amidase signature (AS) domain"/>
    <property type="match status" value="1"/>
</dbReference>
<reference evidence="5 6" key="1">
    <citation type="submission" date="2018-10" db="EMBL/GenBank/DDBJ databases">
        <title>Xanthobacter tagetidis genome sequencing and assembly.</title>
        <authorList>
            <person name="Maclea K.S."/>
            <person name="Goen A.E."/>
            <person name="Fatima S.A."/>
        </authorList>
    </citation>
    <scope>NUCLEOTIDE SEQUENCE [LARGE SCALE GENOMIC DNA]</scope>
    <source>
        <strain evidence="5 6">ATCC 700314</strain>
    </source>
</reference>
<name>A0A3L7AFJ7_9HYPH</name>
<protein>
    <recommendedName>
        <fullName evidence="3">Indoleacetamide hydrolase</fullName>
    </recommendedName>
</protein>
<dbReference type="AlphaFoldDB" id="A0A3L7AFJ7"/>